<protein>
    <submittedName>
        <fullName evidence="7">16S rRNA (Cytidine1402-2'-O)-methyltransferase</fullName>
    </submittedName>
</protein>
<dbReference type="PANTHER" id="PTHR46111">
    <property type="entry name" value="RIBOSOMAL RNA SMALL SUBUNIT METHYLTRANSFERASE I"/>
    <property type="match status" value="1"/>
</dbReference>
<dbReference type="Proteomes" id="UP000067476">
    <property type="component" value="Chromosome"/>
</dbReference>
<keyword evidence="2" id="KW-0698">rRNA processing</keyword>
<dbReference type="GO" id="GO:0008168">
    <property type="term" value="F:methyltransferase activity"/>
    <property type="evidence" value="ECO:0007669"/>
    <property type="project" value="UniProtKB-KW"/>
</dbReference>
<proteinExistence type="predicted"/>
<dbReference type="NCBIfam" id="TIGR00096">
    <property type="entry name" value="16S rRNA (cytidine(1402)-2'-O)-methyltransferase"/>
    <property type="match status" value="1"/>
</dbReference>
<dbReference type="InterPro" id="IPR014777">
    <property type="entry name" value="4pyrrole_Mease_sub1"/>
</dbReference>
<accession>A0A0K1W318</accession>
<dbReference type="PROSITE" id="PS01296">
    <property type="entry name" value="RSMI"/>
    <property type="match status" value="1"/>
</dbReference>
<evidence type="ECO:0000259" key="6">
    <source>
        <dbReference type="Pfam" id="PF00590"/>
    </source>
</evidence>
<evidence type="ECO:0000256" key="3">
    <source>
        <dbReference type="ARBA" id="ARBA00022603"/>
    </source>
</evidence>
<dbReference type="InterPro" id="IPR000878">
    <property type="entry name" value="4pyrrol_Mease"/>
</dbReference>
<evidence type="ECO:0000256" key="1">
    <source>
        <dbReference type="ARBA" id="ARBA00022490"/>
    </source>
</evidence>
<sequence>MLRIQNTYKNDNKTLYLIGTPIGNLKDISFRVVKILKEVDLIYCEDKRVSIKLLNHLEIKKPLKAVHKFNEIESFESFQEDLRTNNKIALISDAGVPCICDPGMYLVNKIVENNINVNITPINAGPAYIHVLIVSGLIAYSNTFLGFLQNKTENSELINELKKSKGVVCFYESVHRVVERLNSLLLQIPESTKIIIGREISKINEQFVYGTLSEVCQFINSDEFVKKGEFCILIESISSNEEFSFNLNKLDSEIKAMKNNSISNKDIIKNLSKKYNINKNKLSEFIYKNK</sequence>
<evidence type="ECO:0000313" key="7">
    <source>
        <dbReference type="EMBL" id="AKX34487.1"/>
    </source>
</evidence>
<keyword evidence="8" id="KW-1185">Reference proteome</keyword>
<dbReference type="OrthoDB" id="9809084at2"/>
<evidence type="ECO:0000256" key="5">
    <source>
        <dbReference type="ARBA" id="ARBA00022691"/>
    </source>
</evidence>
<keyword evidence="1" id="KW-0963">Cytoplasm</keyword>
<dbReference type="KEGG" id="sll:SLITO_v1c08720"/>
<dbReference type="PANTHER" id="PTHR46111:SF1">
    <property type="entry name" value="RIBOSOMAL RNA SMALL SUBUNIT METHYLTRANSFERASE I"/>
    <property type="match status" value="1"/>
</dbReference>
<feature type="domain" description="Tetrapyrrole methylase" evidence="6">
    <location>
        <begin position="14"/>
        <end position="215"/>
    </location>
</feature>
<dbReference type="PIRSF" id="PIRSF005917">
    <property type="entry name" value="MTase_YraL"/>
    <property type="match status" value="1"/>
</dbReference>
<dbReference type="InterPro" id="IPR014776">
    <property type="entry name" value="4pyrrole_Mease_sub2"/>
</dbReference>
<reference evidence="7 8" key="1">
    <citation type="journal article" date="2015" name="Genome Announc.">
        <title>Complete Genome Sequence of Spiroplasma litorale TN-1T (DSM 21781), a Bacterium Isolated from a Green-Eyed Horsefly (Tabanus nigrovittatus).</title>
        <authorList>
            <person name="Lo W.S."/>
            <person name="Lai Y.C."/>
            <person name="Lien Y.W."/>
            <person name="Wang T.H."/>
            <person name="Kuo C.H."/>
        </authorList>
    </citation>
    <scope>NUCLEOTIDE SEQUENCE [LARGE SCALE GENOMIC DNA]</scope>
    <source>
        <strain evidence="7 8">TN-1</strain>
    </source>
</reference>
<evidence type="ECO:0000313" key="8">
    <source>
        <dbReference type="Proteomes" id="UP000067476"/>
    </source>
</evidence>
<gene>
    <name evidence="7" type="primary">rsmI</name>
    <name evidence="7" type="ORF">SLITO_v1c08720</name>
</gene>
<keyword evidence="5" id="KW-0949">S-adenosyl-L-methionine</keyword>
<dbReference type="SUPFAM" id="SSF53790">
    <property type="entry name" value="Tetrapyrrole methylase"/>
    <property type="match status" value="1"/>
</dbReference>
<dbReference type="GO" id="GO:0032259">
    <property type="term" value="P:methylation"/>
    <property type="evidence" value="ECO:0007669"/>
    <property type="project" value="UniProtKB-KW"/>
</dbReference>
<keyword evidence="3 7" id="KW-0489">Methyltransferase</keyword>
<dbReference type="GO" id="GO:0006364">
    <property type="term" value="P:rRNA processing"/>
    <property type="evidence" value="ECO:0007669"/>
    <property type="project" value="UniProtKB-KW"/>
</dbReference>
<dbReference type="InterPro" id="IPR008189">
    <property type="entry name" value="rRNA_ssu_MeTfrase_I"/>
</dbReference>
<dbReference type="Gene3D" id="3.40.1010.10">
    <property type="entry name" value="Cobalt-precorrin-4 Transmethylase, Domain 1"/>
    <property type="match status" value="1"/>
</dbReference>
<dbReference type="RefSeq" id="WP_083433381.1">
    <property type="nucleotide sequence ID" value="NZ_CP012357.1"/>
</dbReference>
<dbReference type="InterPro" id="IPR035996">
    <property type="entry name" value="4pyrrol_Methylase_sf"/>
</dbReference>
<dbReference type="Gene3D" id="3.30.950.10">
    <property type="entry name" value="Methyltransferase, Cobalt-precorrin-4 Transmethylase, Domain 2"/>
    <property type="match status" value="1"/>
</dbReference>
<dbReference type="PATRIC" id="fig|216942.3.peg.887"/>
<dbReference type="AlphaFoldDB" id="A0A0K1W318"/>
<name>A0A0K1W318_9MOLU</name>
<dbReference type="Pfam" id="PF00590">
    <property type="entry name" value="TP_methylase"/>
    <property type="match status" value="1"/>
</dbReference>
<keyword evidence="4 7" id="KW-0808">Transferase</keyword>
<evidence type="ECO:0000256" key="4">
    <source>
        <dbReference type="ARBA" id="ARBA00022679"/>
    </source>
</evidence>
<dbReference type="CDD" id="cd11648">
    <property type="entry name" value="RsmI"/>
    <property type="match status" value="1"/>
</dbReference>
<dbReference type="EMBL" id="CP012357">
    <property type="protein sequence ID" value="AKX34487.1"/>
    <property type="molecule type" value="Genomic_DNA"/>
</dbReference>
<dbReference type="STRING" id="216942.SLITO_v1c08720"/>
<organism evidence="7 8">
    <name type="scientific">Spiroplasma litorale</name>
    <dbReference type="NCBI Taxonomy" id="216942"/>
    <lineage>
        <taxon>Bacteria</taxon>
        <taxon>Bacillati</taxon>
        <taxon>Mycoplasmatota</taxon>
        <taxon>Mollicutes</taxon>
        <taxon>Entomoplasmatales</taxon>
        <taxon>Spiroplasmataceae</taxon>
        <taxon>Spiroplasma</taxon>
    </lineage>
</organism>
<dbReference type="InterPro" id="IPR018063">
    <property type="entry name" value="SAM_MeTrfase_RsmI_CS"/>
</dbReference>
<evidence type="ECO:0000256" key="2">
    <source>
        <dbReference type="ARBA" id="ARBA00022552"/>
    </source>
</evidence>